<evidence type="ECO:0000313" key="2">
    <source>
        <dbReference type="Proteomes" id="UP000813068"/>
    </source>
</evidence>
<dbReference type="Pfam" id="PF13563">
    <property type="entry name" value="2_5_RNA_ligase2"/>
    <property type="match status" value="1"/>
</dbReference>
<dbReference type="EMBL" id="JAHRGL010000080">
    <property type="protein sequence ID" value="MBV2135148.1"/>
    <property type="molecule type" value="Genomic_DNA"/>
</dbReference>
<sequence length="227" mass="25023">MLFSDPLQAPAQSIACAQRDYPEWHRGRARYGVWTLPVECPQVLARVDRAQQHLGDWLHAGYRRQAHITLFVCGFPAGQAQFDDDFPSERLEAQLTALQRLDTGAFELQIGGLDSFASAPFLSVSDPAGRLQTLRATLAGHSAEIRQSPYHAHLTVGLYACSLPGQTLQARLAAFAEDELLPLPVGELHYSTYAATELFGPLHTERCLDLRRWSWSPDGLAATPTTG</sequence>
<gene>
    <name evidence="1" type="ORF">KRX52_20475</name>
</gene>
<protein>
    <submittedName>
        <fullName evidence="1">2'-5' RNA ligase family protein</fullName>
    </submittedName>
</protein>
<dbReference type="Proteomes" id="UP000813068">
    <property type="component" value="Unassembled WGS sequence"/>
</dbReference>
<evidence type="ECO:0000313" key="1">
    <source>
        <dbReference type="EMBL" id="MBV2135148.1"/>
    </source>
</evidence>
<keyword evidence="1" id="KW-0436">Ligase</keyword>
<name>A0ABS6N279_9GAMM</name>
<proteinExistence type="predicted"/>
<keyword evidence="2" id="KW-1185">Reference proteome</keyword>
<organism evidence="1 2">
    <name type="scientific">Geopseudomonas aromaticivorans</name>
    <dbReference type="NCBI Taxonomy" id="2849492"/>
    <lineage>
        <taxon>Bacteria</taxon>
        <taxon>Pseudomonadati</taxon>
        <taxon>Pseudomonadota</taxon>
        <taxon>Gammaproteobacteria</taxon>
        <taxon>Pseudomonadales</taxon>
        <taxon>Pseudomonadaceae</taxon>
        <taxon>Geopseudomonas</taxon>
    </lineage>
</organism>
<dbReference type="GO" id="GO:0016874">
    <property type="term" value="F:ligase activity"/>
    <property type="evidence" value="ECO:0007669"/>
    <property type="project" value="UniProtKB-KW"/>
</dbReference>
<accession>A0ABS6N279</accession>
<comment type="caution">
    <text evidence="1">The sequence shown here is derived from an EMBL/GenBank/DDBJ whole genome shotgun (WGS) entry which is preliminary data.</text>
</comment>
<dbReference type="RefSeq" id="WP_217683570.1">
    <property type="nucleotide sequence ID" value="NZ_JAHRGL010000080.1"/>
</dbReference>
<reference evidence="1 2" key="1">
    <citation type="submission" date="2021-06" db="EMBL/GenBank/DDBJ databases">
        <title>Differences between aerobic and microaerobic xylene degrading microbial communities.</title>
        <authorList>
            <person name="Banerjee S."/>
            <person name="Tancsics A."/>
        </authorList>
    </citation>
    <scope>NUCLEOTIDE SEQUENCE [LARGE SCALE GENOMIC DNA]</scope>
    <source>
        <strain evidence="1 2">MAP12</strain>
    </source>
</reference>